<dbReference type="InterPro" id="IPR025886">
    <property type="entry name" value="PP2-like"/>
</dbReference>
<name>A0ABQ5CUZ6_9ASTR</name>
<dbReference type="Gene3D" id="1.10.510.10">
    <property type="entry name" value="Transferase(Phosphotransferase) domain 1"/>
    <property type="match status" value="3"/>
</dbReference>
<feature type="domain" description="Protein kinase" evidence="2">
    <location>
        <begin position="697"/>
        <end position="1008"/>
    </location>
</feature>
<reference evidence="4" key="1">
    <citation type="journal article" date="2022" name="Int. J. Mol. Sci.">
        <title>Draft Genome of Tanacetum Coccineum: Genomic Comparison of Closely Related Tanacetum-Family Plants.</title>
        <authorList>
            <person name="Yamashiro T."/>
            <person name="Shiraishi A."/>
            <person name="Nakayama K."/>
            <person name="Satake H."/>
        </authorList>
    </citation>
    <scope>NUCLEOTIDE SEQUENCE</scope>
</reference>
<dbReference type="Proteomes" id="UP001151760">
    <property type="component" value="Unassembled WGS sequence"/>
</dbReference>
<dbReference type="PROSITE" id="PS50011">
    <property type="entry name" value="PROTEIN_KINASE_DOM"/>
    <property type="match status" value="3"/>
</dbReference>
<dbReference type="Pfam" id="PF14299">
    <property type="entry name" value="PP2"/>
    <property type="match status" value="1"/>
</dbReference>
<dbReference type="PROSITE" id="PS00108">
    <property type="entry name" value="PROTEIN_KINASE_ST"/>
    <property type="match status" value="1"/>
</dbReference>
<feature type="domain" description="Obg" evidence="3">
    <location>
        <begin position="1527"/>
        <end position="1621"/>
    </location>
</feature>
<dbReference type="SUPFAM" id="SSF56112">
    <property type="entry name" value="Protein kinase-like (PK-like)"/>
    <property type="match status" value="3"/>
</dbReference>
<evidence type="ECO:0000259" key="3">
    <source>
        <dbReference type="PROSITE" id="PS51883"/>
    </source>
</evidence>
<evidence type="ECO:0000313" key="5">
    <source>
        <dbReference type="Proteomes" id="UP001151760"/>
    </source>
</evidence>
<protein>
    <submittedName>
        <fullName evidence="4">Kinase-like domain, phloem protein 2-like protein</fullName>
    </submittedName>
</protein>
<sequence>MSSPNHDDLLHFKIPLADILSATNNYFDEENLLGEHIYAKKYEGRLWQSDELITICVRRFKEEHEDRNELFWTEVSMLSSLKHKNIVSIIGFCDENDEKIIIYKCPSRASLFNYLSDPMMFTWVRRLEICVGLANMLSYIHYDELRDFSVIHRNINCYTVWINDEWEPMLVDWELSLKIKASERHHSFHTHTVSVWDREGYADQAYLETKSVNQKSDMYSFGIVLFEVMCGRKSMVDHQDNKYLTPMAIFHYREKILDDIIDPELWKQMDPQSFNVFAKIAYDCLNEERSQRPDIGEVVTRLEEALKLQMQRQNAEHSIVAAEVEDTTSNHDKGSLTSISTRVESHVSKKTKSFLKDLSHLKLSWEDIESATNNFAAENVIKNYKLGTIYKGRLLHSEQFIDIIVKRFYTDYIKDESKKISKKIWTEISMLASLKHKNLVSLIGIFDDGINKMIIYKKEANRSLKNYLSDKTLTWMQRLKICAGVANALSYIHYDVGRDFSVIHCNIRSSKILLDDKWEPKLSGFELSLKNTVDRRQHLLLTRDIVKNVYLDPKYKTTGGVTHKSDVYSLGVLLLEVLHGRSAVDDEELGEGLISQLEKSHLDDMVDPHLRKQMDPESFRIFSETTYYCLQEERAKRPYIDQVVKRLDKALELQWKHENPELPKNAVAGTSSNHLKWKDLEHLKIGLNHIELATENFDEKYCIGSGGYGMVYKAQLEHFDSCISSVIDGENKCDLPKKRSTVAIKRIFNTQGEQGFIAEIETLTRCKHENIISLLGFCDEGRDHMILVYELASKGSLEDYMGDSDKMTNLTWMQRLKICLDIAHGLNYIHTNTDQDKQKIIHRDIKSANILLGDNWEAKIADFGLSKFHPANQDASTINTTMIAGTNTYLDPEYQMYGRLNKKSDIYSFGVVLLEILTGSLAYDPVYTKVNEKGIAPIARDHFEKGTLMKIVDRKIKEETDERVFSLSKGPDKESVDIYSDLAFRCLAETQAQRPTIEVVINELKKALHCQHHQDNIIDMRGLECIQSNSMGHNITAAKRLDRKSAEGEAEFMTELKILMEYKQNAIVLLMLLYLRDDSLTWVIRLKICIDIAIGMEFLYGTVSSPEMEDFEKWEPKLPTDYKEIIQMSKWPDIYSTKKKEELYDIFYKGILLQQDKVLLSFDGNGGRNEMVSAKMFSYTNSCSHVWISLPESRFGTVVKMLDISKMNIEIKTNAQFLSPNVVYGVYLVFKFCESTNFASKPMHIDLNYRKRHEILNAYFATWRDKEWMMIELHRFLNQNDDAVFEFLLECFSSYNCGDSAIYVEGIEFRVIEKVKHEEIGKLKEVRQVFKSNFDADQVQQVPTNFEEIFMISRNYDKLFWLGEVNGKKLLMVSAKAALYKSSSVNLFTSIPSAQSRFQELSEECQGLHNPVKVRDVLHQENNEVEFFYFITPNLLNIHDFTRVPKQREDEWMEIQVWKFNSTHEFKDDSLSIEMKFTSPEGIMSGLIMAPERQSGSRGRRGGYASMQHRQGDDVNEEELRPNRRDQQGDEGRGRMVESLKEWCGYVPSGGDRGRGANVYLQVDETMNSLLPFKNSIHFRAGRESHGQGSKMNGDKGEDVVVKVPPGTVVRVVRKDGVIGG</sequence>
<dbReference type="SMART" id="SM00220">
    <property type="entry name" value="S_TKc"/>
    <property type="match status" value="1"/>
</dbReference>
<dbReference type="InterPro" id="IPR011009">
    <property type="entry name" value="Kinase-like_dom_sf"/>
</dbReference>
<dbReference type="PANTHER" id="PTHR27003">
    <property type="entry name" value="OS07G0166700 PROTEIN"/>
    <property type="match status" value="1"/>
</dbReference>
<dbReference type="PANTHER" id="PTHR27003:SF471">
    <property type="entry name" value="VASCULAR ENDOTHELIAL GROWTH FACTOR RECEPTOR 2 (VEGFR2)-RELATED"/>
    <property type="match status" value="1"/>
</dbReference>
<dbReference type="PROSITE" id="PS51883">
    <property type="entry name" value="OBG"/>
    <property type="match status" value="1"/>
</dbReference>
<dbReference type="Pfam" id="PF07714">
    <property type="entry name" value="PK_Tyr_Ser-Thr"/>
    <property type="match status" value="3"/>
</dbReference>
<evidence type="ECO:0000313" key="4">
    <source>
        <dbReference type="EMBL" id="GJT30758.1"/>
    </source>
</evidence>
<dbReference type="Pfam" id="PF01018">
    <property type="entry name" value="GTP1_OBG"/>
    <property type="match status" value="1"/>
</dbReference>
<dbReference type="InterPro" id="IPR001245">
    <property type="entry name" value="Ser-Thr/Tyr_kinase_cat_dom"/>
</dbReference>
<evidence type="ECO:0000256" key="1">
    <source>
        <dbReference type="SAM" id="MobiDB-lite"/>
    </source>
</evidence>
<feature type="domain" description="Protein kinase" evidence="2">
    <location>
        <begin position="375"/>
        <end position="651"/>
    </location>
</feature>
<evidence type="ECO:0000259" key="2">
    <source>
        <dbReference type="PROSITE" id="PS50011"/>
    </source>
</evidence>
<reference evidence="4" key="2">
    <citation type="submission" date="2022-01" db="EMBL/GenBank/DDBJ databases">
        <authorList>
            <person name="Yamashiro T."/>
            <person name="Shiraishi A."/>
            <person name="Satake H."/>
            <person name="Nakayama K."/>
        </authorList>
    </citation>
    <scope>NUCLEOTIDE SEQUENCE</scope>
</reference>
<dbReference type="Gene3D" id="2.70.210.12">
    <property type="entry name" value="GTP1/OBG domain"/>
    <property type="match status" value="1"/>
</dbReference>
<gene>
    <name evidence="4" type="ORF">Tco_0911033</name>
</gene>
<keyword evidence="5" id="KW-1185">Reference proteome</keyword>
<dbReference type="SUPFAM" id="SSF82051">
    <property type="entry name" value="Obg GTP-binding protein N-terminal domain"/>
    <property type="match status" value="1"/>
</dbReference>
<feature type="region of interest" description="Disordered" evidence="1">
    <location>
        <begin position="1487"/>
        <end position="1535"/>
    </location>
</feature>
<dbReference type="Gene3D" id="3.30.200.20">
    <property type="entry name" value="Phosphorylase Kinase, domain 1"/>
    <property type="match status" value="3"/>
</dbReference>
<accession>A0ABQ5CUZ6</accession>
<feature type="domain" description="Protein kinase" evidence="2">
    <location>
        <begin position="27"/>
        <end position="306"/>
    </location>
</feature>
<dbReference type="InterPro" id="IPR000719">
    <property type="entry name" value="Prot_kinase_dom"/>
</dbReference>
<dbReference type="InterPro" id="IPR045272">
    <property type="entry name" value="ANXUR1/2-like"/>
</dbReference>
<dbReference type="InterPro" id="IPR008271">
    <property type="entry name" value="Ser/Thr_kinase_AS"/>
</dbReference>
<feature type="compositionally biased region" description="Basic and acidic residues" evidence="1">
    <location>
        <begin position="1510"/>
        <end position="1535"/>
    </location>
</feature>
<proteinExistence type="predicted"/>
<dbReference type="InterPro" id="IPR036726">
    <property type="entry name" value="GTP1_OBG_dom_sf"/>
</dbReference>
<dbReference type="InterPro" id="IPR006169">
    <property type="entry name" value="GTP1_OBG_dom"/>
</dbReference>
<comment type="caution">
    <text evidence="4">The sequence shown here is derived from an EMBL/GenBank/DDBJ whole genome shotgun (WGS) entry which is preliminary data.</text>
</comment>
<dbReference type="EMBL" id="BQNB010014651">
    <property type="protein sequence ID" value="GJT30758.1"/>
    <property type="molecule type" value="Genomic_DNA"/>
</dbReference>
<organism evidence="4 5">
    <name type="scientific">Tanacetum coccineum</name>
    <dbReference type="NCBI Taxonomy" id="301880"/>
    <lineage>
        <taxon>Eukaryota</taxon>
        <taxon>Viridiplantae</taxon>
        <taxon>Streptophyta</taxon>
        <taxon>Embryophyta</taxon>
        <taxon>Tracheophyta</taxon>
        <taxon>Spermatophyta</taxon>
        <taxon>Magnoliopsida</taxon>
        <taxon>eudicotyledons</taxon>
        <taxon>Gunneridae</taxon>
        <taxon>Pentapetalae</taxon>
        <taxon>asterids</taxon>
        <taxon>campanulids</taxon>
        <taxon>Asterales</taxon>
        <taxon>Asteraceae</taxon>
        <taxon>Asteroideae</taxon>
        <taxon>Anthemideae</taxon>
        <taxon>Anthemidinae</taxon>
        <taxon>Tanacetum</taxon>
    </lineage>
</organism>